<organism evidence="2 3">
    <name type="scientific">Arenibacter antarcticus</name>
    <dbReference type="NCBI Taxonomy" id="2040469"/>
    <lineage>
        <taxon>Bacteria</taxon>
        <taxon>Pseudomonadati</taxon>
        <taxon>Bacteroidota</taxon>
        <taxon>Flavobacteriia</taxon>
        <taxon>Flavobacteriales</taxon>
        <taxon>Flavobacteriaceae</taxon>
        <taxon>Arenibacter</taxon>
    </lineage>
</organism>
<name>A0ABW5VLC7_9FLAO</name>
<sequence length="461" mass="52395">MNRSTFIKTTSAGFATVMLASGLWSFVPKKGIKRSYKFESYRPGRFLAPITCVTPDDGFYVHTFYDVVPWSSSQRFLTVTKLPYQGRTPVWGDTAEVCVIDLENETIQTVYETKAWSFQLGANVQWGATSDRYLYCNDLVDNKPVCVRIDLETGAAKAFSGAKYDISTDEKSIISPNLLTMNIHQYGYGLPDQVFGKPATFTKADILTEGLWQTDLDTNKTKLLVGFDKFLDRVEGPEEDRSYYRKSIPYLFHSKFNKQNTRILQVYRGLMDDKGRDASLFSLNIDGSNLKQCLTRDQWNQKARFGGGGNHPNWHPDGEHIIMNCIPRWMGYEDMLFCQFKYDGSDFKVLSEMHMGSGHPSVNSDSTYLLADTYPKQKWIPSPKDEVPIRLLDLNTDEEQMICSVSTNVGNNGNAYKKGETGSHYKLDPHPVWSHNYKKVCFNGAPEGKRQVFIADLNTII</sequence>
<dbReference type="Gene3D" id="2.130.10.10">
    <property type="entry name" value="YVTN repeat-like/Quinoprotein amine dehydrogenase"/>
    <property type="match status" value="1"/>
</dbReference>
<keyword evidence="1" id="KW-0812">Transmembrane</keyword>
<evidence type="ECO:0000256" key="1">
    <source>
        <dbReference type="SAM" id="Phobius"/>
    </source>
</evidence>
<dbReference type="SUPFAM" id="SSF82171">
    <property type="entry name" value="DPP6 N-terminal domain-like"/>
    <property type="match status" value="1"/>
</dbReference>
<gene>
    <name evidence="2" type="ORF">ACFS1K_13410</name>
</gene>
<feature type="transmembrane region" description="Helical" evidence="1">
    <location>
        <begin position="6"/>
        <end position="27"/>
    </location>
</feature>
<accession>A0ABW5VLC7</accession>
<dbReference type="EMBL" id="JBHUOK010000030">
    <property type="protein sequence ID" value="MFD2790766.1"/>
    <property type="molecule type" value="Genomic_DNA"/>
</dbReference>
<proteinExistence type="predicted"/>
<dbReference type="RefSeq" id="WP_251806535.1">
    <property type="nucleotide sequence ID" value="NZ_CP166679.1"/>
</dbReference>
<dbReference type="InterPro" id="IPR015943">
    <property type="entry name" value="WD40/YVTN_repeat-like_dom_sf"/>
</dbReference>
<keyword evidence="3" id="KW-1185">Reference proteome</keyword>
<reference evidence="3" key="1">
    <citation type="journal article" date="2019" name="Int. J. Syst. Evol. Microbiol.">
        <title>The Global Catalogue of Microorganisms (GCM) 10K type strain sequencing project: providing services to taxonomists for standard genome sequencing and annotation.</title>
        <authorList>
            <consortium name="The Broad Institute Genomics Platform"/>
            <consortium name="The Broad Institute Genome Sequencing Center for Infectious Disease"/>
            <person name="Wu L."/>
            <person name="Ma J."/>
        </authorList>
    </citation>
    <scope>NUCLEOTIDE SEQUENCE [LARGE SCALE GENOMIC DNA]</scope>
    <source>
        <strain evidence="3">KCTC 52924</strain>
    </source>
</reference>
<comment type="caution">
    <text evidence="2">The sequence shown here is derived from an EMBL/GenBank/DDBJ whole genome shotgun (WGS) entry which is preliminary data.</text>
</comment>
<dbReference type="Proteomes" id="UP001597532">
    <property type="component" value="Unassembled WGS sequence"/>
</dbReference>
<keyword evidence="1" id="KW-0472">Membrane</keyword>
<evidence type="ECO:0000313" key="2">
    <source>
        <dbReference type="EMBL" id="MFD2790766.1"/>
    </source>
</evidence>
<protein>
    <submittedName>
        <fullName evidence="2">Uncharacterized protein</fullName>
    </submittedName>
</protein>
<keyword evidence="1" id="KW-1133">Transmembrane helix</keyword>
<evidence type="ECO:0000313" key="3">
    <source>
        <dbReference type="Proteomes" id="UP001597532"/>
    </source>
</evidence>